<name>A0A6L2K774_TANCI</name>
<evidence type="ECO:0000256" key="1">
    <source>
        <dbReference type="SAM" id="MobiDB-lite"/>
    </source>
</evidence>
<comment type="caution">
    <text evidence="2">The sequence shown here is derived from an EMBL/GenBank/DDBJ whole genome shotgun (WGS) entry which is preliminary data.</text>
</comment>
<accession>A0A6L2K774</accession>
<protein>
    <submittedName>
        <fullName evidence="2">Transposase, Ptta/En/Spm</fullName>
    </submittedName>
</protein>
<gene>
    <name evidence="2" type="ORF">Tci_017239</name>
</gene>
<organism evidence="2">
    <name type="scientific">Tanacetum cinerariifolium</name>
    <name type="common">Dalmatian daisy</name>
    <name type="synonym">Chrysanthemum cinerariifolium</name>
    <dbReference type="NCBI Taxonomy" id="118510"/>
    <lineage>
        <taxon>Eukaryota</taxon>
        <taxon>Viridiplantae</taxon>
        <taxon>Streptophyta</taxon>
        <taxon>Embryophyta</taxon>
        <taxon>Tracheophyta</taxon>
        <taxon>Spermatophyta</taxon>
        <taxon>Magnoliopsida</taxon>
        <taxon>eudicotyledons</taxon>
        <taxon>Gunneridae</taxon>
        <taxon>Pentapetalae</taxon>
        <taxon>asterids</taxon>
        <taxon>campanulids</taxon>
        <taxon>Asterales</taxon>
        <taxon>Asteraceae</taxon>
        <taxon>Asteroideae</taxon>
        <taxon>Anthemideae</taxon>
        <taxon>Anthemidinae</taxon>
        <taxon>Tanacetum</taxon>
    </lineage>
</organism>
<evidence type="ECO:0000313" key="2">
    <source>
        <dbReference type="EMBL" id="GEU45261.1"/>
    </source>
</evidence>
<dbReference type="PANTHER" id="PTHR48258:SF4">
    <property type="entry name" value="DUF4216 DOMAIN-CONTAINING PROTEIN"/>
    <property type="match status" value="1"/>
</dbReference>
<dbReference type="PANTHER" id="PTHR48258">
    <property type="entry name" value="DUF4218 DOMAIN-CONTAINING PROTEIN-RELATED"/>
    <property type="match status" value="1"/>
</dbReference>
<dbReference type="EMBL" id="BKCJ010001962">
    <property type="protein sequence ID" value="GEU45261.1"/>
    <property type="molecule type" value="Genomic_DNA"/>
</dbReference>
<proteinExistence type="predicted"/>
<feature type="region of interest" description="Disordered" evidence="1">
    <location>
        <begin position="220"/>
        <end position="254"/>
    </location>
</feature>
<dbReference type="AlphaFoldDB" id="A0A6L2K774"/>
<reference evidence="2" key="1">
    <citation type="journal article" date="2019" name="Sci. Rep.">
        <title>Draft genome of Tanacetum cinerariifolium, the natural source of mosquito coil.</title>
        <authorList>
            <person name="Yamashiro T."/>
            <person name="Shiraishi A."/>
            <person name="Satake H."/>
            <person name="Nakayama K."/>
        </authorList>
    </citation>
    <scope>NUCLEOTIDE SEQUENCE</scope>
</reference>
<sequence>MFEEQAKQELFDTVKAFHACKQGEGQSDYDQFIQNYNMHNMGKSIVELHAMLKLHEKCIPKKAENLVVLVIQEGYPKETMGNYFYYPLENKIFVARNAEFFENNLLVQEASKSHAPLESSGSDEGLKLIQKEDTKSSKNTSEEHNEFAPIVVEPQNVEVPIRRYARISQAQDIYGFYVDVEEYELGDLIEPPNYKAVFSDPECDKWLEAIMARSTFERGGTSESVFGPEDESNAESSHARRCSNFINQDPRDPSKRPLITLDSGGFADTKVSHTITTIFKNMFNGSWTTLKEVNKIFFVGKCDYIMVREVWEDAMKNCYPNIMLKARNVTDVMVHEICKSSDDSSSHSKGLARGPLRYAWSYKGYFVNGFKFNTEKYIEGQVRHNNGVCVKGACYNETKCDFYGLLEEVIEVAYRGVGVVL</sequence>